<evidence type="ECO:0000313" key="9">
    <source>
        <dbReference type="Proteomes" id="UP000002630"/>
    </source>
</evidence>
<evidence type="ECO:0000256" key="5">
    <source>
        <dbReference type="SAM" id="MobiDB-lite"/>
    </source>
</evidence>
<dbReference type="eggNOG" id="KOG2322">
    <property type="taxonomic scope" value="Eukaryota"/>
</dbReference>
<dbReference type="OrthoDB" id="7933078at2759"/>
<dbReference type="Pfam" id="PF01027">
    <property type="entry name" value="Bax1-I"/>
    <property type="match status" value="1"/>
</dbReference>
<feature type="transmembrane region" description="Helical" evidence="6">
    <location>
        <begin position="157"/>
        <end position="175"/>
    </location>
</feature>
<name>D8LNS4_ECTSI</name>
<reference evidence="8 9" key="1">
    <citation type="journal article" date="2010" name="Nature">
        <title>The Ectocarpus genome and the independent evolution of multicellularity in brown algae.</title>
        <authorList>
            <person name="Cock J.M."/>
            <person name="Sterck L."/>
            <person name="Rouze P."/>
            <person name="Scornet D."/>
            <person name="Allen A.E."/>
            <person name="Amoutzias G."/>
            <person name="Anthouard V."/>
            <person name="Artiguenave F."/>
            <person name="Aury J.M."/>
            <person name="Badger J.H."/>
            <person name="Beszteri B."/>
            <person name="Billiau K."/>
            <person name="Bonnet E."/>
            <person name="Bothwell J.H."/>
            <person name="Bowler C."/>
            <person name="Boyen C."/>
            <person name="Brownlee C."/>
            <person name="Carrano C.J."/>
            <person name="Charrier B."/>
            <person name="Cho G.Y."/>
            <person name="Coelho S.M."/>
            <person name="Collen J."/>
            <person name="Corre E."/>
            <person name="Da Silva C."/>
            <person name="Delage L."/>
            <person name="Delaroque N."/>
            <person name="Dittami S.M."/>
            <person name="Doulbeau S."/>
            <person name="Elias M."/>
            <person name="Farnham G."/>
            <person name="Gachon C.M."/>
            <person name="Gschloessl B."/>
            <person name="Heesch S."/>
            <person name="Jabbari K."/>
            <person name="Jubin C."/>
            <person name="Kawai H."/>
            <person name="Kimura K."/>
            <person name="Kloareg B."/>
            <person name="Kupper F.C."/>
            <person name="Lang D."/>
            <person name="Le Bail A."/>
            <person name="Leblanc C."/>
            <person name="Lerouge P."/>
            <person name="Lohr M."/>
            <person name="Lopez P.J."/>
            <person name="Martens C."/>
            <person name="Maumus F."/>
            <person name="Michel G."/>
            <person name="Miranda-Saavedra D."/>
            <person name="Morales J."/>
            <person name="Moreau H."/>
            <person name="Motomura T."/>
            <person name="Nagasato C."/>
            <person name="Napoli C.A."/>
            <person name="Nelson D.R."/>
            <person name="Nyvall-Collen P."/>
            <person name="Peters A.F."/>
            <person name="Pommier C."/>
            <person name="Potin P."/>
            <person name="Poulain J."/>
            <person name="Quesneville H."/>
            <person name="Read B."/>
            <person name="Rensing S.A."/>
            <person name="Ritter A."/>
            <person name="Rousvoal S."/>
            <person name="Samanta M."/>
            <person name="Samson G."/>
            <person name="Schroeder D.C."/>
            <person name="Segurens B."/>
            <person name="Strittmatter M."/>
            <person name="Tonon T."/>
            <person name="Tregear J.W."/>
            <person name="Valentin K."/>
            <person name="von Dassow P."/>
            <person name="Yamagishi T."/>
            <person name="Van de Peer Y."/>
            <person name="Wincker P."/>
        </authorList>
    </citation>
    <scope>NUCLEOTIDE SEQUENCE [LARGE SCALE GENOMIC DNA]</scope>
    <source>
        <strain evidence="9">Ec32 / CCAP1310/4</strain>
    </source>
</reference>
<feature type="transmembrane region" description="Helical" evidence="6">
    <location>
        <begin position="252"/>
        <end position="271"/>
    </location>
</feature>
<dbReference type="PANTHER" id="PTHR23291">
    <property type="entry name" value="BAX INHIBITOR-RELATED"/>
    <property type="match status" value="1"/>
</dbReference>
<dbReference type="GO" id="GO:0016020">
    <property type="term" value="C:membrane"/>
    <property type="evidence" value="ECO:0007669"/>
    <property type="project" value="UniProtKB-SubCell"/>
</dbReference>
<dbReference type="InterPro" id="IPR006214">
    <property type="entry name" value="Bax_inhibitor_1-related"/>
</dbReference>
<feature type="signal peptide" evidence="7">
    <location>
        <begin position="1"/>
        <end position="28"/>
    </location>
</feature>
<organism evidence="8 9">
    <name type="scientific">Ectocarpus siliculosus</name>
    <name type="common">Brown alga</name>
    <name type="synonym">Conferva siliculosa</name>
    <dbReference type="NCBI Taxonomy" id="2880"/>
    <lineage>
        <taxon>Eukaryota</taxon>
        <taxon>Sar</taxon>
        <taxon>Stramenopiles</taxon>
        <taxon>Ochrophyta</taxon>
        <taxon>PX clade</taxon>
        <taxon>Phaeophyceae</taxon>
        <taxon>Ectocarpales</taxon>
        <taxon>Ectocarpaceae</taxon>
        <taxon>Ectocarpus</taxon>
    </lineage>
</organism>
<evidence type="ECO:0000256" key="7">
    <source>
        <dbReference type="SAM" id="SignalP"/>
    </source>
</evidence>
<dbReference type="AlphaFoldDB" id="D8LNS4"/>
<dbReference type="Proteomes" id="UP000002630">
    <property type="component" value="Unassembled WGS sequence"/>
</dbReference>
<feature type="transmembrane region" description="Helical" evidence="6">
    <location>
        <begin position="225"/>
        <end position="246"/>
    </location>
</feature>
<evidence type="ECO:0000256" key="4">
    <source>
        <dbReference type="ARBA" id="ARBA00023136"/>
    </source>
</evidence>
<gene>
    <name evidence="8" type="ORF">Esi_0005_0163</name>
</gene>
<keyword evidence="9" id="KW-1185">Reference proteome</keyword>
<protein>
    <submittedName>
        <fullName evidence="8">BAX inhibitor motif-containing protein</fullName>
    </submittedName>
</protein>
<sequence>MASLSSCQAGRLLAIAAIVVVATRPIEGFVREERGYLTASAGAPTSTAQDEPTPWSRRPLVCYRSSCAHPSTLLPFPSDFPGTLRIRGGGAKVAPKRTSGTGGGSDAASKPLLGPITRRKAADSAVEKGEDGKEDGQQEFAPQFLDFESRVGFMKKVYLTLSIQLVYTGLVCAAMRGYRDAILGVLFGHGNVPQILFFVSTLVTIISTHTIMWKNPELRQSFPRNLPFLTAYTTAWALYVGVFSLMFTKGSVIRAVFQSAFVVGSLTAYAFRTNPKHELTQFGAGLYSAGNALSLFCLMKIFFFRGHRASDLALSCLATLFFSLYLVFDTYRIIGGKHRQSSMFSVKDWAMAAMELYQDIMQIFLHLLSIFGEVQS</sequence>
<feature type="transmembrane region" description="Helical" evidence="6">
    <location>
        <begin position="309"/>
        <end position="328"/>
    </location>
</feature>
<feature type="region of interest" description="Disordered" evidence="5">
    <location>
        <begin position="90"/>
        <end position="112"/>
    </location>
</feature>
<dbReference type="EMBL" id="FN649760">
    <property type="protein sequence ID" value="CBN78284.1"/>
    <property type="molecule type" value="Genomic_DNA"/>
</dbReference>
<keyword evidence="3 6" id="KW-1133">Transmembrane helix</keyword>
<dbReference type="InParanoid" id="D8LNS4"/>
<feature type="region of interest" description="Disordered" evidence="5">
    <location>
        <begin position="120"/>
        <end position="139"/>
    </location>
</feature>
<feature type="chain" id="PRO_5003117402" evidence="7">
    <location>
        <begin position="29"/>
        <end position="376"/>
    </location>
</feature>
<evidence type="ECO:0000313" key="8">
    <source>
        <dbReference type="EMBL" id="CBN78284.1"/>
    </source>
</evidence>
<evidence type="ECO:0000256" key="3">
    <source>
        <dbReference type="ARBA" id="ARBA00022989"/>
    </source>
</evidence>
<comment type="subcellular location">
    <subcellularLocation>
        <location evidence="1">Membrane</location>
        <topology evidence="1">Multi-pass membrane protein</topology>
    </subcellularLocation>
</comment>
<evidence type="ECO:0000256" key="2">
    <source>
        <dbReference type="ARBA" id="ARBA00022692"/>
    </source>
</evidence>
<dbReference type="PANTHER" id="PTHR23291:SF50">
    <property type="entry name" value="PROTEIN LIFEGUARD 4"/>
    <property type="match status" value="1"/>
</dbReference>
<feature type="compositionally biased region" description="Basic and acidic residues" evidence="5">
    <location>
        <begin position="120"/>
        <end position="136"/>
    </location>
</feature>
<dbReference type="STRING" id="2880.D8LNS4"/>
<keyword evidence="7" id="KW-0732">Signal</keyword>
<evidence type="ECO:0000256" key="6">
    <source>
        <dbReference type="SAM" id="Phobius"/>
    </source>
</evidence>
<accession>D8LNS4</accession>
<feature type="transmembrane region" description="Helical" evidence="6">
    <location>
        <begin position="283"/>
        <end position="303"/>
    </location>
</feature>
<keyword evidence="4 6" id="KW-0472">Membrane</keyword>
<feature type="transmembrane region" description="Helical" evidence="6">
    <location>
        <begin position="195"/>
        <end position="213"/>
    </location>
</feature>
<proteinExistence type="predicted"/>
<evidence type="ECO:0000256" key="1">
    <source>
        <dbReference type="ARBA" id="ARBA00004141"/>
    </source>
</evidence>
<keyword evidence="2 6" id="KW-0812">Transmembrane</keyword>